<evidence type="ECO:0000313" key="3">
    <source>
        <dbReference type="Proteomes" id="UP001141552"/>
    </source>
</evidence>
<sequence length="538" mass="61048">MDLSKWQIICLPKEVCNLYSLQTLILRSCRELVELPDLLGNLKKLRYLDLNGSGIVRLPTTTNGLKNLRHLDIGGTKISEMPPQLGQLTKLVVLTDFFIGEGKNDSIAELGPLEHLRGELCIWNHENVVDTSHAIAANLKGKRYIEKLKLTWSKNDGQGRSLSEQILEQLRPTNYLKALEVHNYPGARFPNWLGEHCFSKVTSLYLRGGRHCSVLPALGQLERLKELKIEYFDSIVRIGPEFYGTYPSNKKSFPSLEKLTFSHMPQLQQLIPPPILDDDDGQGRAFPLLQKLLMEHCPVLESVLSILQYYPPPSLTLLESGSNKIPRGSEFHFPDDDGVGTYFKLSKLSTGLYRAEFEGYEPDLNILLNQSTVCLEQLAIRRCQDIRSIQLGRCKNLSSLEVITCPLFESLVCGDEEGPLNSLQYLMIFNCNNFISFPGQGLQAPNLRKLSLLFLDALEELPKHMHSLLPSLTELTLYRCTKLRTFSEGGLPSSLQYLELVVGCHKTLEERCQENGEDWHKISNIPRIRTNYNAIKRR</sequence>
<dbReference type="Proteomes" id="UP001141552">
    <property type="component" value="Unassembled WGS sequence"/>
</dbReference>
<dbReference type="PANTHER" id="PTHR47186:SF33">
    <property type="entry name" value="NB-ARC DOMAIN-CONTAINING PROTEIN"/>
    <property type="match status" value="1"/>
</dbReference>
<accession>A0A9Q0F9P5</accession>
<dbReference type="Gene3D" id="3.80.10.10">
    <property type="entry name" value="Ribonuclease Inhibitor"/>
    <property type="match status" value="3"/>
</dbReference>
<comment type="caution">
    <text evidence="2">The sequence shown here is derived from an EMBL/GenBank/DDBJ whole genome shotgun (WGS) entry which is preliminary data.</text>
</comment>
<feature type="domain" description="R13L1/DRL21-like LRR repeat region" evidence="1">
    <location>
        <begin position="107"/>
        <end position="231"/>
    </location>
</feature>
<dbReference type="AlphaFoldDB" id="A0A9Q0F9P5"/>
<dbReference type="OrthoDB" id="1733640at2759"/>
<keyword evidence="3" id="KW-1185">Reference proteome</keyword>
<evidence type="ECO:0000313" key="2">
    <source>
        <dbReference type="EMBL" id="KAJ4827352.1"/>
    </source>
</evidence>
<evidence type="ECO:0000259" key="1">
    <source>
        <dbReference type="Pfam" id="PF25019"/>
    </source>
</evidence>
<name>A0A9Q0F9P5_9ROSI</name>
<gene>
    <name evidence="2" type="ORF">Tsubulata_041138</name>
</gene>
<dbReference type="EMBL" id="JAKUCV010006435">
    <property type="protein sequence ID" value="KAJ4827352.1"/>
    <property type="molecule type" value="Genomic_DNA"/>
</dbReference>
<dbReference type="InterPro" id="IPR032675">
    <property type="entry name" value="LRR_dom_sf"/>
</dbReference>
<dbReference type="InterPro" id="IPR056789">
    <property type="entry name" value="LRR_R13L1-DRL21"/>
</dbReference>
<organism evidence="2 3">
    <name type="scientific">Turnera subulata</name>
    <dbReference type="NCBI Taxonomy" id="218843"/>
    <lineage>
        <taxon>Eukaryota</taxon>
        <taxon>Viridiplantae</taxon>
        <taxon>Streptophyta</taxon>
        <taxon>Embryophyta</taxon>
        <taxon>Tracheophyta</taxon>
        <taxon>Spermatophyta</taxon>
        <taxon>Magnoliopsida</taxon>
        <taxon>eudicotyledons</taxon>
        <taxon>Gunneridae</taxon>
        <taxon>Pentapetalae</taxon>
        <taxon>rosids</taxon>
        <taxon>fabids</taxon>
        <taxon>Malpighiales</taxon>
        <taxon>Passifloraceae</taxon>
        <taxon>Turnera</taxon>
    </lineage>
</organism>
<reference evidence="2" key="1">
    <citation type="submission" date="2022-02" db="EMBL/GenBank/DDBJ databases">
        <authorList>
            <person name="Henning P.M."/>
            <person name="McCubbin A.G."/>
            <person name="Shore J.S."/>
        </authorList>
    </citation>
    <scope>NUCLEOTIDE SEQUENCE</scope>
    <source>
        <strain evidence="2">F60SS</strain>
        <tissue evidence="2">Leaves</tissue>
    </source>
</reference>
<reference evidence="2" key="2">
    <citation type="journal article" date="2023" name="Plants (Basel)">
        <title>Annotation of the Turnera subulata (Passifloraceae) Draft Genome Reveals the S-Locus Evolved after the Divergence of Turneroideae from Passifloroideae in a Stepwise Manner.</title>
        <authorList>
            <person name="Henning P.M."/>
            <person name="Roalson E.H."/>
            <person name="Mir W."/>
            <person name="McCubbin A.G."/>
            <person name="Shore J.S."/>
        </authorList>
    </citation>
    <scope>NUCLEOTIDE SEQUENCE</scope>
    <source>
        <strain evidence="2">F60SS</strain>
    </source>
</reference>
<proteinExistence type="predicted"/>
<dbReference type="SUPFAM" id="SSF52058">
    <property type="entry name" value="L domain-like"/>
    <property type="match status" value="2"/>
</dbReference>
<dbReference type="Pfam" id="PF25019">
    <property type="entry name" value="LRR_R13L1-DRL21"/>
    <property type="match status" value="1"/>
</dbReference>
<dbReference type="PANTHER" id="PTHR47186">
    <property type="entry name" value="LEUCINE-RICH REPEAT-CONTAINING PROTEIN 57"/>
    <property type="match status" value="1"/>
</dbReference>
<protein>
    <recommendedName>
        <fullName evidence="1">R13L1/DRL21-like LRR repeat region domain-containing protein</fullName>
    </recommendedName>
</protein>